<organism evidence="1">
    <name type="scientific">Pyropia endiviifolia</name>
    <dbReference type="NCBI Taxonomy" id="1699272"/>
    <lineage>
        <taxon>Eukaryota</taxon>
        <taxon>Rhodophyta</taxon>
        <taxon>Bangiophyceae</taxon>
        <taxon>Bangiales</taxon>
        <taxon>Bangiaceae</taxon>
        <taxon>Pyropia</taxon>
    </lineage>
</organism>
<sequence length="399" mass="46632">MGNRKFIDRITSLLSYLEKQLHYTEYLNQIKTSGYFSLLYVNSKAIYTKELVDIFIVPNEILKKIYIYNKKEKLIPHTFLVKLFEKQIGYPKNFVNLNLTVSKIMKWYSDRGYQWSLVEIKQGNDSSSLIFNIHEGLVKTITIEYYTLSCEKMRGISNRESIEQYLGVKIGLPLNINFLQKKINYLKDNQLVGNIIYSIERSKSDLMNLDIKFQIQELRDKEILVMTELLSKTYQIISHVYDLIDLECSSSNWLAASNIMSLSTSKIQACYFDSKIDSEYVYTDAVNLIKRLTYSIAHGKTIISNYLNLQNLLSGTKKNSIGFQLYLRNLSHAKSFCIFNMKFIQNGLNIKLSYLNPALIINQNMSFQIAVQIIKQYQTSKQSALSLFFKKRRLYTIYF</sequence>
<dbReference type="EMBL" id="KT716756">
    <property type="protein sequence ID" value="ALL97189.1"/>
    <property type="molecule type" value="Genomic_DNA"/>
</dbReference>
<evidence type="ECO:0000313" key="1">
    <source>
        <dbReference type="EMBL" id="ALL97189.1"/>
    </source>
</evidence>
<dbReference type="Gene3D" id="3.10.20.310">
    <property type="entry name" value="membrane protein fhac"/>
    <property type="match status" value="1"/>
</dbReference>
<accession>A0A1S5Q885</accession>
<dbReference type="AlphaFoldDB" id="A0A1S5Q885"/>
<keyword evidence="1" id="KW-0934">Plastid</keyword>
<reference evidence="1" key="1">
    <citation type="submission" date="2015-09" db="EMBL/GenBank/DDBJ databases">
        <authorList>
            <person name="Jackson K.R."/>
            <person name="Lunt B.L."/>
            <person name="Fisher J.N.B."/>
            <person name="Gardner A.V."/>
            <person name="Bailey M.E."/>
            <person name="Deus L.M."/>
            <person name="Earl A.S."/>
            <person name="Gibby P.D."/>
            <person name="Hartmann K.A."/>
            <person name="Liu J.E."/>
            <person name="Manci A.M."/>
            <person name="Nielsen D.A."/>
            <person name="Solomon M.B."/>
            <person name="Breakwell D.P."/>
            <person name="Burnett S.H."/>
            <person name="Grose J.H."/>
        </authorList>
    </citation>
    <scope>NUCLEOTIDE SEQUENCE</scope>
</reference>
<name>A0A1S5Q885_9RHOD</name>
<protein>
    <submittedName>
        <fullName evidence="1">Uncharacterized protein</fullName>
    </submittedName>
</protein>
<geneLocation type="plastid" evidence="1"/>
<gene>
    <name evidence="1" type="primary">orf62</name>
</gene>
<proteinExistence type="predicted"/>